<dbReference type="AlphaFoldDB" id="A0A1B7TKB9"/>
<comment type="caution">
    <text evidence="1">The sequence shown here is derived from an EMBL/GenBank/DDBJ whole genome shotgun (WGS) entry which is preliminary data.</text>
</comment>
<dbReference type="Proteomes" id="UP000092321">
    <property type="component" value="Unassembled WGS sequence"/>
</dbReference>
<name>A0A1B7TKB9_9ASCO</name>
<proteinExistence type="predicted"/>
<protein>
    <submittedName>
        <fullName evidence="1">Uncharacterized protein</fullName>
    </submittedName>
</protein>
<dbReference type="EMBL" id="LXPE01000001">
    <property type="protein sequence ID" value="OBA29173.1"/>
    <property type="molecule type" value="Genomic_DNA"/>
</dbReference>
<feature type="non-terminal residue" evidence="1">
    <location>
        <position position="172"/>
    </location>
</feature>
<dbReference type="OrthoDB" id="5585968at2759"/>
<evidence type="ECO:0000313" key="1">
    <source>
        <dbReference type="EMBL" id="OBA29173.1"/>
    </source>
</evidence>
<keyword evidence="2" id="KW-1185">Reference proteome</keyword>
<sequence length="172" mass="19367">MLLYAIKRATKNSNDNDDTSFVNFVKALHAKLGSLEKVIILNKNGGIPTKLRNWYPHVYMNLRDEYAGSVKELTEKISSLNPERKTDFQEIQKLKQDIDNLKLFKDCLQDLPLTSTGMVTSYKSLNDEVSTSNSNNNSSSSNIFSITNNNNPIIHNVLTDRSLVSCSLPVLK</sequence>
<organism evidence="1 2">
    <name type="scientific">Hanseniaspora valbyensis NRRL Y-1626</name>
    <dbReference type="NCBI Taxonomy" id="766949"/>
    <lineage>
        <taxon>Eukaryota</taxon>
        <taxon>Fungi</taxon>
        <taxon>Dikarya</taxon>
        <taxon>Ascomycota</taxon>
        <taxon>Saccharomycotina</taxon>
        <taxon>Saccharomycetes</taxon>
        <taxon>Saccharomycodales</taxon>
        <taxon>Saccharomycodaceae</taxon>
        <taxon>Hanseniaspora</taxon>
    </lineage>
</organism>
<accession>A0A1B7TKB9</accession>
<evidence type="ECO:0000313" key="2">
    <source>
        <dbReference type="Proteomes" id="UP000092321"/>
    </source>
</evidence>
<gene>
    <name evidence="1" type="ORF">HANVADRAFT_20578</name>
</gene>
<reference evidence="2" key="1">
    <citation type="journal article" date="2016" name="Proc. Natl. Acad. Sci. U.S.A.">
        <title>Comparative genomics of biotechnologically important yeasts.</title>
        <authorList>
            <person name="Riley R."/>
            <person name="Haridas S."/>
            <person name="Wolfe K.H."/>
            <person name="Lopes M.R."/>
            <person name="Hittinger C.T."/>
            <person name="Goeker M."/>
            <person name="Salamov A.A."/>
            <person name="Wisecaver J.H."/>
            <person name="Long T.M."/>
            <person name="Calvey C.H."/>
            <person name="Aerts A.L."/>
            <person name="Barry K.W."/>
            <person name="Choi C."/>
            <person name="Clum A."/>
            <person name="Coughlan A.Y."/>
            <person name="Deshpande S."/>
            <person name="Douglass A.P."/>
            <person name="Hanson S.J."/>
            <person name="Klenk H.-P."/>
            <person name="LaButti K.M."/>
            <person name="Lapidus A."/>
            <person name="Lindquist E.A."/>
            <person name="Lipzen A.M."/>
            <person name="Meier-Kolthoff J.P."/>
            <person name="Ohm R.A."/>
            <person name="Otillar R.P."/>
            <person name="Pangilinan J.L."/>
            <person name="Peng Y."/>
            <person name="Rokas A."/>
            <person name="Rosa C.A."/>
            <person name="Scheuner C."/>
            <person name="Sibirny A.A."/>
            <person name="Slot J.C."/>
            <person name="Stielow J.B."/>
            <person name="Sun H."/>
            <person name="Kurtzman C.P."/>
            <person name="Blackwell M."/>
            <person name="Grigoriev I.V."/>
            <person name="Jeffries T.W."/>
        </authorList>
    </citation>
    <scope>NUCLEOTIDE SEQUENCE [LARGE SCALE GENOMIC DNA]</scope>
    <source>
        <strain evidence="2">NRRL Y-1626</strain>
    </source>
</reference>